<dbReference type="PANTHER" id="PTHR30012">
    <property type="entry name" value="GENERAL SECRETION PATHWAY PROTEIN"/>
    <property type="match status" value="1"/>
</dbReference>
<dbReference type="AlphaFoldDB" id="A0A6N8U7C8"/>
<evidence type="ECO:0000256" key="6">
    <source>
        <dbReference type="ARBA" id="ARBA00023136"/>
    </source>
</evidence>
<dbReference type="EMBL" id="WUUQ01000002">
    <property type="protein sequence ID" value="MXQ73771.1"/>
    <property type="molecule type" value="Genomic_DNA"/>
</dbReference>
<comment type="subcellular location">
    <subcellularLocation>
        <location evidence="1">Cell membrane</location>
        <topology evidence="1">Multi-pass membrane protein</topology>
    </subcellularLocation>
</comment>
<organism evidence="9 10">
    <name type="scientific">Copranaerobaculum intestinale</name>
    <dbReference type="NCBI Taxonomy" id="2692629"/>
    <lineage>
        <taxon>Bacteria</taxon>
        <taxon>Bacillati</taxon>
        <taxon>Bacillota</taxon>
        <taxon>Erysipelotrichia</taxon>
        <taxon>Erysipelotrichales</taxon>
        <taxon>Erysipelotrichaceae</taxon>
        <taxon>Copranaerobaculum</taxon>
    </lineage>
</organism>
<evidence type="ECO:0000256" key="4">
    <source>
        <dbReference type="ARBA" id="ARBA00022692"/>
    </source>
</evidence>
<reference evidence="9 10" key="2">
    <citation type="submission" date="2020-01" db="EMBL/GenBank/DDBJ databases">
        <title>Clostridiaceae sp. nov. isolated from the gut of human by culturomics.</title>
        <authorList>
            <person name="Chang Y."/>
        </authorList>
    </citation>
    <scope>NUCLEOTIDE SEQUENCE [LARGE SCALE GENOMIC DNA]</scope>
    <source>
        <strain evidence="9 10">DONG20-135</strain>
    </source>
</reference>
<evidence type="ECO:0000256" key="2">
    <source>
        <dbReference type="ARBA" id="ARBA00005745"/>
    </source>
</evidence>
<evidence type="ECO:0000256" key="3">
    <source>
        <dbReference type="ARBA" id="ARBA00022475"/>
    </source>
</evidence>
<dbReference type="RefSeq" id="WP_160625181.1">
    <property type="nucleotide sequence ID" value="NZ_WUUQ01000002.1"/>
</dbReference>
<feature type="transmembrane region" description="Helical" evidence="7">
    <location>
        <begin position="137"/>
        <end position="160"/>
    </location>
</feature>
<dbReference type="InterPro" id="IPR003004">
    <property type="entry name" value="GspF/PilC"/>
</dbReference>
<feature type="domain" description="Type II secretion system protein GspF" evidence="8">
    <location>
        <begin position="195"/>
        <end position="310"/>
    </location>
</feature>
<dbReference type="Pfam" id="PF00482">
    <property type="entry name" value="T2SSF"/>
    <property type="match status" value="1"/>
</dbReference>
<evidence type="ECO:0000259" key="8">
    <source>
        <dbReference type="Pfam" id="PF00482"/>
    </source>
</evidence>
<dbReference type="InterPro" id="IPR018076">
    <property type="entry name" value="T2SS_GspF_dom"/>
</dbReference>
<keyword evidence="5 7" id="KW-1133">Transmembrane helix</keyword>
<feature type="transmembrane region" description="Helical" evidence="7">
    <location>
        <begin position="96"/>
        <end position="117"/>
    </location>
</feature>
<name>A0A6N8U7C8_9FIRM</name>
<evidence type="ECO:0000313" key="9">
    <source>
        <dbReference type="EMBL" id="MXQ73771.1"/>
    </source>
</evidence>
<keyword evidence="10" id="KW-1185">Reference proteome</keyword>
<comment type="similarity">
    <text evidence="2">Belongs to the GSP F family.</text>
</comment>
<protein>
    <recommendedName>
        <fullName evidence="8">Type II secretion system protein GspF domain-containing protein</fullName>
    </recommendedName>
</protein>
<evidence type="ECO:0000256" key="7">
    <source>
        <dbReference type="SAM" id="Phobius"/>
    </source>
</evidence>
<dbReference type="GO" id="GO:0005886">
    <property type="term" value="C:plasma membrane"/>
    <property type="evidence" value="ECO:0007669"/>
    <property type="project" value="UniProtKB-SubCell"/>
</dbReference>
<feature type="transmembrane region" description="Helical" evidence="7">
    <location>
        <begin position="284"/>
        <end position="307"/>
    </location>
</feature>
<keyword evidence="3" id="KW-1003">Cell membrane</keyword>
<sequence length="317" mass="36889">MKLRQNEWKSFGLLLHKGYSFNQSLQMMGKDPLLLETAIGNGMSMDEILKRSCSDTFYDQLQFFMRFLPISKSVACASRVYDFRHDIQKKLWKQSAYPMFLFTFSYLTLYLFCVYVIPQMQQGFADYTADTGITFLIHLVTVSIWLLGAILLLFFIFLLIMRFQPSFRYSILCRCHRVAFVPAYYSFLLSGYLKEMHHSGLSTKICFQHLSSHQHSYVLQEIASCINTKLEAGIELLDALQHPLIDHQLIMYLSIGSAIGNLEDLLNDYMILQEARWLFWMKRITACITLSAYSFVGIVAVCIYRMMLIPLELLNTF</sequence>
<keyword evidence="4 7" id="KW-0812">Transmembrane</keyword>
<evidence type="ECO:0000256" key="5">
    <source>
        <dbReference type="ARBA" id="ARBA00022989"/>
    </source>
</evidence>
<dbReference type="Gene3D" id="1.20.81.30">
    <property type="entry name" value="Type II secretion system (T2SS), domain F"/>
    <property type="match status" value="1"/>
</dbReference>
<comment type="caution">
    <text evidence="9">The sequence shown here is derived from an EMBL/GenBank/DDBJ whole genome shotgun (WGS) entry which is preliminary data.</text>
</comment>
<evidence type="ECO:0000313" key="10">
    <source>
        <dbReference type="Proteomes" id="UP000434036"/>
    </source>
</evidence>
<accession>A0A6N8U7C8</accession>
<reference evidence="9 10" key="1">
    <citation type="submission" date="2019-12" db="EMBL/GenBank/DDBJ databases">
        <authorList>
            <person name="Yang R."/>
        </authorList>
    </citation>
    <scope>NUCLEOTIDE SEQUENCE [LARGE SCALE GENOMIC DNA]</scope>
    <source>
        <strain evidence="9 10">DONG20-135</strain>
    </source>
</reference>
<proteinExistence type="inferred from homology"/>
<dbReference type="InterPro" id="IPR042094">
    <property type="entry name" value="T2SS_GspF_sf"/>
</dbReference>
<dbReference type="PANTHER" id="PTHR30012:SF0">
    <property type="entry name" value="TYPE II SECRETION SYSTEM PROTEIN F-RELATED"/>
    <property type="match status" value="1"/>
</dbReference>
<dbReference type="Proteomes" id="UP000434036">
    <property type="component" value="Unassembled WGS sequence"/>
</dbReference>
<evidence type="ECO:0000256" key="1">
    <source>
        <dbReference type="ARBA" id="ARBA00004651"/>
    </source>
</evidence>
<gene>
    <name evidence="9" type="ORF">GSF08_07445</name>
</gene>
<keyword evidence="6 7" id="KW-0472">Membrane</keyword>